<reference evidence="2" key="1">
    <citation type="journal article" date="2017" name="Nat. Commun.">
        <title>The North American bullfrog draft genome provides insight into hormonal regulation of long noncoding RNA.</title>
        <authorList>
            <person name="Hammond S.A."/>
            <person name="Warren R.L."/>
            <person name="Vandervalk B.P."/>
            <person name="Kucuk E."/>
            <person name="Khan H."/>
            <person name="Gibb E.A."/>
            <person name="Pandoh P."/>
            <person name="Kirk H."/>
            <person name="Zhao Y."/>
            <person name="Jones M."/>
            <person name="Mungall A.J."/>
            <person name="Coope R."/>
            <person name="Pleasance S."/>
            <person name="Moore R.A."/>
            <person name="Holt R.A."/>
            <person name="Round J.M."/>
            <person name="Ohora S."/>
            <person name="Walle B.V."/>
            <person name="Veldhoen N."/>
            <person name="Helbing C.C."/>
            <person name="Birol I."/>
        </authorList>
    </citation>
    <scope>NUCLEOTIDE SEQUENCE [LARGE SCALE GENOMIC DNA]</scope>
</reference>
<protein>
    <submittedName>
        <fullName evidence="1">Uncharacterized protein</fullName>
    </submittedName>
</protein>
<name>A0A2G9RJF8_AQUCT</name>
<proteinExistence type="predicted"/>
<evidence type="ECO:0000313" key="2">
    <source>
        <dbReference type="Proteomes" id="UP000228934"/>
    </source>
</evidence>
<accession>A0A2G9RJF8</accession>
<gene>
    <name evidence="1" type="ORF">AB205_0031370</name>
</gene>
<keyword evidence="2" id="KW-1185">Reference proteome</keyword>
<evidence type="ECO:0000313" key="1">
    <source>
        <dbReference type="EMBL" id="PIO27895.1"/>
    </source>
</evidence>
<dbReference type="EMBL" id="KV939680">
    <property type="protein sequence ID" value="PIO27895.1"/>
    <property type="molecule type" value="Genomic_DNA"/>
</dbReference>
<organism evidence="1 2">
    <name type="scientific">Aquarana catesbeiana</name>
    <name type="common">American bullfrog</name>
    <name type="synonym">Rana catesbeiana</name>
    <dbReference type="NCBI Taxonomy" id="8400"/>
    <lineage>
        <taxon>Eukaryota</taxon>
        <taxon>Metazoa</taxon>
        <taxon>Chordata</taxon>
        <taxon>Craniata</taxon>
        <taxon>Vertebrata</taxon>
        <taxon>Euteleostomi</taxon>
        <taxon>Amphibia</taxon>
        <taxon>Batrachia</taxon>
        <taxon>Anura</taxon>
        <taxon>Neobatrachia</taxon>
        <taxon>Ranoidea</taxon>
        <taxon>Ranidae</taxon>
        <taxon>Aquarana</taxon>
    </lineage>
</organism>
<dbReference type="AlphaFoldDB" id="A0A2G9RJF8"/>
<dbReference type="OrthoDB" id="10260625at2759"/>
<sequence>MIIAAVPPLDRSYRRREGTPATIRCGHQTLKEMTLKDKKAPEIINWPSFSVCLILKFPQ</sequence>
<dbReference type="Proteomes" id="UP000228934">
    <property type="component" value="Unassembled WGS sequence"/>
</dbReference>